<dbReference type="InterPro" id="IPR020841">
    <property type="entry name" value="PKS_Beta-ketoAc_synthase_dom"/>
</dbReference>
<sequence length="964" mass="99632">MTNPEPDPTPGAARTAREPIAIVGIAGLYPGARGADGYWGLLRETRARALSPGACALADLEVDVARFGIPPAQRRSMTRMQVLMLEAARQCLTDAGYAGRPLATDRTDVIVGTCFGLDRQYANALRVEGARYARELGRAMAGDPGGHVRPHARRAARDLRARLVKRLGAAPHDRVGEMASTIPARIAGAFRLRGRTMAVESADATSFVALEHAVNALRGHVCDAVLVLAGQRRESPLLADALAAKGLGMVPGGPSGGPCDALGEAGFVLGEGVGALLLKRRSSAVRDGDRVYASIRESRLAHDARPGVLRYSTSAEERHRVALACHEAGGVAPGSVQYVEFSGGGVAAVAEAAVGGLGRLFGDVPRGSVVLGCAGDRLGNTFANAGLASVSKAALALYHRGLPPHRPGPDLSEAGLVGTAFRFARSAERWAAGPGDAPRRVAVSGASLAGTLCHLILEEHDSRRPAALGAQAPAQDGTAQDGIEQDGTAQVVSRPEAIAVVGFGGRFAGCADADAFWRTVRSGEDRIGPLPGSVLDRELYFAPDGISLTHTYTELGAPVRVPDGPPAGLPITPRRYAAMDAAQRVVLAVAQETLGRHGRRHSLAGRPGLVAIGSNLSLGTDRRLDAGRSAAELEAAAAELDVLADLPGPDRARILDEARRGYGARAGPLSPADLDGALAGGVAALVANEYRLAAVPVAVEAACASSLAALDAAIGALRSGGADYAIAGGVELACNPRDMVLCSALGLLSRTRITPFDEAADGFSPGDGCALFLLKRLSDARADGDPVFGLLRGAGGSNDARSLIAPDVDGQVRAMQQAFGQVEFDPAAVDYLEAHGTGTRVGDQVETTATAQVYAKPGRHRPLMIGTAKSQFGHTFAAAGGAGLLRALLSIRARTFPPNANLGTPGPELALDDIPARLPTEPVPWPAVPGRPRRAGVSSFGTGGINYHVLLEEHPAEERQDGAR</sequence>
<evidence type="ECO:0000313" key="4">
    <source>
        <dbReference type="EMBL" id="TDD80532.1"/>
    </source>
</evidence>
<name>A0A4R5BAR3_9ACTN</name>
<organism evidence="4 5">
    <name type="scientific">Actinomadura rubrisoli</name>
    <dbReference type="NCBI Taxonomy" id="2530368"/>
    <lineage>
        <taxon>Bacteria</taxon>
        <taxon>Bacillati</taxon>
        <taxon>Actinomycetota</taxon>
        <taxon>Actinomycetes</taxon>
        <taxon>Streptosporangiales</taxon>
        <taxon>Thermomonosporaceae</taxon>
        <taxon>Actinomadura</taxon>
    </lineage>
</organism>
<evidence type="ECO:0000313" key="5">
    <source>
        <dbReference type="Proteomes" id="UP000294513"/>
    </source>
</evidence>
<dbReference type="OrthoDB" id="9778690at2"/>
<dbReference type="RefSeq" id="WP_131897549.1">
    <property type="nucleotide sequence ID" value="NZ_SMKU01000151.1"/>
</dbReference>
<keyword evidence="5" id="KW-1185">Reference proteome</keyword>
<dbReference type="EMBL" id="SMKU01000151">
    <property type="protein sequence ID" value="TDD80532.1"/>
    <property type="molecule type" value="Genomic_DNA"/>
</dbReference>
<dbReference type="CDD" id="cd00833">
    <property type="entry name" value="PKS"/>
    <property type="match status" value="2"/>
</dbReference>
<comment type="caution">
    <text evidence="4">The sequence shown here is derived from an EMBL/GenBank/DDBJ whole genome shotgun (WGS) entry which is preliminary data.</text>
</comment>
<reference evidence="4 5" key="1">
    <citation type="submission" date="2019-03" db="EMBL/GenBank/DDBJ databases">
        <title>Draft genome sequences of novel Actinobacteria.</title>
        <authorList>
            <person name="Sahin N."/>
            <person name="Ay H."/>
            <person name="Saygin H."/>
        </authorList>
    </citation>
    <scope>NUCLEOTIDE SEQUENCE [LARGE SCALE GENOMIC DNA]</scope>
    <source>
        <strain evidence="4 5">H3C3</strain>
    </source>
</reference>
<dbReference type="Pfam" id="PF02801">
    <property type="entry name" value="Ketoacyl-synt_C"/>
    <property type="match status" value="2"/>
</dbReference>
<dbReference type="InterPro" id="IPR016039">
    <property type="entry name" value="Thiolase-like"/>
</dbReference>
<dbReference type="Pfam" id="PF00109">
    <property type="entry name" value="ketoacyl-synt"/>
    <property type="match status" value="2"/>
</dbReference>
<dbReference type="GO" id="GO:0004312">
    <property type="term" value="F:fatty acid synthase activity"/>
    <property type="evidence" value="ECO:0007669"/>
    <property type="project" value="TreeGrafter"/>
</dbReference>
<dbReference type="AlphaFoldDB" id="A0A4R5BAR3"/>
<dbReference type="InterPro" id="IPR014031">
    <property type="entry name" value="Ketoacyl_synth_C"/>
</dbReference>
<gene>
    <name evidence="4" type="ORF">E1298_25620</name>
</gene>
<feature type="domain" description="Ketosynthase family 3 (KS3)" evidence="3">
    <location>
        <begin position="17"/>
        <end position="459"/>
    </location>
</feature>
<dbReference type="PROSITE" id="PS52004">
    <property type="entry name" value="KS3_2"/>
    <property type="match status" value="2"/>
</dbReference>
<protein>
    <submittedName>
        <fullName evidence="4">Polyketide synthase</fullName>
    </submittedName>
</protein>
<evidence type="ECO:0000256" key="2">
    <source>
        <dbReference type="RuleBase" id="RU003694"/>
    </source>
</evidence>
<dbReference type="SUPFAM" id="SSF53901">
    <property type="entry name" value="Thiolase-like"/>
    <property type="match status" value="3"/>
</dbReference>
<evidence type="ECO:0000259" key="3">
    <source>
        <dbReference type="PROSITE" id="PS52004"/>
    </source>
</evidence>
<comment type="similarity">
    <text evidence="2">Belongs to the thiolase-like superfamily. Beta-ketoacyl-ACP synthases family.</text>
</comment>
<feature type="domain" description="Ketosynthase family 3 (KS3)" evidence="3">
    <location>
        <begin position="495"/>
        <end position="953"/>
    </location>
</feature>
<dbReference type="InterPro" id="IPR050091">
    <property type="entry name" value="PKS_NRPS_Biosynth_Enz"/>
</dbReference>
<dbReference type="SMART" id="SM00825">
    <property type="entry name" value="PKS_KS"/>
    <property type="match status" value="1"/>
</dbReference>
<evidence type="ECO:0000256" key="1">
    <source>
        <dbReference type="ARBA" id="ARBA00022679"/>
    </source>
</evidence>
<proteinExistence type="inferred from homology"/>
<dbReference type="Proteomes" id="UP000294513">
    <property type="component" value="Unassembled WGS sequence"/>
</dbReference>
<dbReference type="Gene3D" id="3.40.47.10">
    <property type="match status" value="2"/>
</dbReference>
<accession>A0A4R5BAR3</accession>
<dbReference type="PANTHER" id="PTHR43775:SF51">
    <property type="entry name" value="INACTIVE PHENOLPHTHIOCEROL SYNTHESIS POLYKETIDE SYNTHASE TYPE I PKS1-RELATED"/>
    <property type="match status" value="1"/>
</dbReference>
<dbReference type="GO" id="GO:0006633">
    <property type="term" value="P:fatty acid biosynthetic process"/>
    <property type="evidence" value="ECO:0007669"/>
    <property type="project" value="TreeGrafter"/>
</dbReference>
<dbReference type="PANTHER" id="PTHR43775">
    <property type="entry name" value="FATTY ACID SYNTHASE"/>
    <property type="match status" value="1"/>
</dbReference>
<dbReference type="InterPro" id="IPR014030">
    <property type="entry name" value="Ketoacyl_synth_N"/>
</dbReference>
<keyword evidence="1 2" id="KW-0808">Transferase</keyword>